<name>A0ABR2MVV9_9ASPA</name>
<dbReference type="Pfam" id="PF07839">
    <property type="entry name" value="CaM_binding"/>
    <property type="match status" value="1"/>
</dbReference>
<comment type="caution">
    <text evidence="2">The sequence shown here is derived from an EMBL/GenBank/DDBJ whole genome shotgun (WGS) entry which is preliminary data.</text>
</comment>
<dbReference type="PANTHER" id="PTHR33349">
    <property type="entry name" value="EMB|CAB62594.1"/>
    <property type="match status" value="1"/>
</dbReference>
<dbReference type="Proteomes" id="UP001412067">
    <property type="component" value="Unassembled WGS sequence"/>
</dbReference>
<keyword evidence="3" id="KW-1185">Reference proteome</keyword>
<dbReference type="EMBL" id="JBBWWR010000004">
    <property type="protein sequence ID" value="KAK8968338.1"/>
    <property type="molecule type" value="Genomic_DNA"/>
</dbReference>
<feature type="domain" description="Calmodulin-binding" evidence="1">
    <location>
        <begin position="1"/>
        <end position="111"/>
    </location>
</feature>
<accession>A0ABR2MVV9</accession>
<protein>
    <recommendedName>
        <fullName evidence="1">Calmodulin-binding domain-containing protein</fullName>
    </recommendedName>
</protein>
<evidence type="ECO:0000313" key="2">
    <source>
        <dbReference type="EMBL" id="KAK8968338.1"/>
    </source>
</evidence>
<proteinExistence type="predicted"/>
<evidence type="ECO:0000313" key="3">
    <source>
        <dbReference type="Proteomes" id="UP001412067"/>
    </source>
</evidence>
<sequence length="119" mass="13606">MSFGRQKDVCFKENISKKQLGFLQEKAVTEAEKFEVEICRSSFRKSRESTTASLPTPCLGSPVVLLKRQHIQEKNTEALFNDVIEKTVNNLVEVRESKVKALVGAFESFFLSKREQFSE</sequence>
<dbReference type="InterPro" id="IPR012417">
    <property type="entry name" value="CaM-bd_dom_pln"/>
</dbReference>
<gene>
    <name evidence="2" type="ORF">KSP40_PGU010681</name>
</gene>
<dbReference type="SMART" id="SM01054">
    <property type="entry name" value="CaM_binding"/>
    <property type="match status" value="1"/>
</dbReference>
<dbReference type="PANTHER" id="PTHR33349:SF41">
    <property type="entry name" value="EMB|CAB62594.1"/>
    <property type="match status" value="1"/>
</dbReference>
<organism evidence="2 3">
    <name type="scientific">Platanthera guangdongensis</name>
    <dbReference type="NCBI Taxonomy" id="2320717"/>
    <lineage>
        <taxon>Eukaryota</taxon>
        <taxon>Viridiplantae</taxon>
        <taxon>Streptophyta</taxon>
        <taxon>Embryophyta</taxon>
        <taxon>Tracheophyta</taxon>
        <taxon>Spermatophyta</taxon>
        <taxon>Magnoliopsida</taxon>
        <taxon>Liliopsida</taxon>
        <taxon>Asparagales</taxon>
        <taxon>Orchidaceae</taxon>
        <taxon>Orchidoideae</taxon>
        <taxon>Orchideae</taxon>
        <taxon>Orchidinae</taxon>
        <taxon>Platanthera</taxon>
    </lineage>
</organism>
<evidence type="ECO:0000259" key="1">
    <source>
        <dbReference type="SMART" id="SM01054"/>
    </source>
</evidence>
<reference evidence="2 3" key="1">
    <citation type="journal article" date="2022" name="Nat. Plants">
        <title>Genomes of leafy and leafless Platanthera orchids illuminate the evolution of mycoheterotrophy.</title>
        <authorList>
            <person name="Li M.H."/>
            <person name="Liu K.W."/>
            <person name="Li Z."/>
            <person name="Lu H.C."/>
            <person name="Ye Q.L."/>
            <person name="Zhang D."/>
            <person name="Wang J.Y."/>
            <person name="Li Y.F."/>
            <person name="Zhong Z.M."/>
            <person name="Liu X."/>
            <person name="Yu X."/>
            <person name="Liu D.K."/>
            <person name="Tu X.D."/>
            <person name="Liu B."/>
            <person name="Hao Y."/>
            <person name="Liao X.Y."/>
            <person name="Jiang Y.T."/>
            <person name="Sun W.H."/>
            <person name="Chen J."/>
            <person name="Chen Y.Q."/>
            <person name="Ai Y."/>
            <person name="Zhai J.W."/>
            <person name="Wu S.S."/>
            <person name="Zhou Z."/>
            <person name="Hsiao Y.Y."/>
            <person name="Wu W.L."/>
            <person name="Chen Y.Y."/>
            <person name="Lin Y.F."/>
            <person name="Hsu J.L."/>
            <person name="Li C.Y."/>
            <person name="Wang Z.W."/>
            <person name="Zhao X."/>
            <person name="Zhong W.Y."/>
            <person name="Ma X.K."/>
            <person name="Ma L."/>
            <person name="Huang J."/>
            <person name="Chen G.Z."/>
            <person name="Huang M.Z."/>
            <person name="Huang L."/>
            <person name="Peng D.H."/>
            <person name="Luo Y.B."/>
            <person name="Zou S.Q."/>
            <person name="Chen S.P."/>
            <person name="Lan S."/>
            <person name="Tsai W.C."/>
            <person name="Van de Peer Y."/>
            <person name="Liu Z.J."/>
        </authorList>
    </citation>
    <scope>NUCLEOTIDE SEQUENCE [LARGE SCALE GENOMIC DNA]</scope>
    <source>
        <strain evidence="2">Lor288</strain>
    </source>
</reference>